<dbReference type="PANTHER" id="PTHR47843">
    <property type="entry name" value="BTB DOMAIN-CONTAINING PROTEIN-RELATED"/>
    <property type="match status" value="1"/>
</dbReference>
<evidence type="ECO:0000313" key="3">
    <source>
        <dbReference type="EMBL" id="EWC43774.1"/>
    </source>
</evidence>
<dbReference type="Proteomes" id="UP000024837">
    <property type="component" value="Unassembled WGS sequence"/>
</dbReference>
<dbReference type="InterPro" id="IPR000210">
    <property type="entry name" value="BTB/POZ_dom"/>
</dbReference>
<reference evidence="3 4" key="1">
    <citation type="submission" date="2013-05" db="EMBL/GenBank/DDBJ databases">
        <title>Drechslerella stenobrocha genome reveals carnivorous origination and mechanical trapping mechanism of predatory fungi.</title>
        <authorList>
            <person name="Liu X."/>
            <person name="Zhang W."/>
            <person name="Liu K."/>
        </authorList>
    </citation>
    <scope>NUCLEOTIDE SEQUENCE [LARGE SCALE GENOMIC DNA]</scope>
    <source>
        <strain evidence="3 4">248</strain>
    </source>
</reference>
<dbReference type="Gene3D" id="3.30.710.10">
    <property type="entry name" value="Potassium Channel Kv1.1, Chain A"/>
    <property type="match status" value="1"/>
</dbReference>
<evidence type="ECO:0000256" key="1">
    <source>
        <dbReference type="SAM" id="MobiDB-lite"/>
    </source>
</evidence>
<feature type="compositionally biased region" description="Low complexity" evidence="1">
    <location>
        <begin position="209"/>
        <end position="218"/>
    </location>
</feature>
<feature type="region of interest" description="Disordered" evidence="1">
    <location>
        <begin position="186"/>
        <end position="230"/>
    </location>
</feature>
<dbReference type="PANTHER" id="PTHR47843:SF5">
    <property type="entry name" value="BTB_POZ DOMAIN PROTEIN"/>
    <property type="match status" value="1"/>
</dbReference>
<dbReference type="CDD" id="cd18186">
    <property type="entry name" value="BTB_POZ_ZBTB_KLHL-like"/>
    <property type="match status" value="1"/>
</dbReference>
<dbReference type="Pfam" id="PF00651">
    <property type="entry name" value="BTB"/>
    <property type="match status" value="1"/>
</dbReference>
<dbReference type="InterPro" id="IPR011333">
    <property type="entry name" value="SKP1/BTB/POZ_sf"/>
</dbReference>
<name>W7HL57_9PEZI</name>
<feature type="domain" description="BTB" evidence="2">
    <location>
        <begin position="20"/>
        <end position="86"/>
    </location>
</feature>
<evidence type="ECO:0000259" key="2">
    <source>
        <dbReference type="PROSITE" id="PS50097"/>
    </source>
</evidence>
<protein>
    <recommendedName>
        <fullName evidence="2">BTB domain-containing protein</fullName>
    </recommendedName>
</protein>
<dbReference type="HOGENOM" id="CLU_780806_0_0_1"/>
<feature type="compositionally biased region" description="Polar residues" evidence="1">
    <location>
        <begin position="186"/>
        <end position="195"/>
    </location>
</feature>
<accession>W7HL57</accession>
<gene>
    <name evidence="3" type="ORF">DRE_07339</name>
</gene>
<sequence>MAPGNGIDHGRVRLTLLSNPDLVIRCQNQIFKVHQDQLLNNCTLLTEIQYNGIQDGTAEVQTKGIKPDALSCILDFLYTGNFDETGAKKYVPSTVLTTDDAHNGIVDVDGLCSPTCSQSTERHKRLASIYTLAQKYKIPRLKELVERKFANAGRISGYLKGILNDARLENPDLGSRLQIKLEGAAASSQDSSTMVSDKADGASFGGSATGATTPESFAPTPPEEEEEGEEIAIGPNTAPIVQGLAGGTDIATLKTLSLALQAELESLRLVHEEQTKRLQEQQPMLLVLQQGKFQAELSHATAQSRLDGLVTVLNDTQRCQNRSCQISLNVLVQESEIRTKGNVILRCGTCNARQR</sequence>
<dbReference type="EMBL" id="KI966452">
    <property type="protein sequence ID" value="EWC43774.1"/>
    <property type="molecule type" value="Genomic_DNA"/>
</dbReference>
<keyword evidence="4" id="KW-1185">Reference proteome</keyword>
<proteinExistence type="predicted"/>
<dbReference type="AlphaFoldDB" id="W7HL57"/>
<evidence type="ECO:0000313" key="4">
    <source>
        <dbReference type="Proteomes" id="UP000024837"/>
    </source>
</evidence>
<dbReference type="OrthoDB" id="6359816at2759"/>
<organism evidence="3 4">
    <name type="scientific">Drechslerella stenobrocha 248</name>
    <dbReference type="NCBI Taxonomy" id="1043628"/>
    <lineage>
        <taxon>Eukaryota</taxon>
        <taxon>Fungi</taxon>
        <taxon>Dikarya</taxon>
        <taxon>Ascomycota</taxon>
        <taxon>Pezizomycotina</taxon>
        <taxon>Orbiliomycetes</taxon>
        <taxon>Orbiliales</taxon>
        <taxon>Orbiliaceae</taxon>
        <taxon>Drechslerella</taxon>
    </lineage>
</organism>
<dbReference type="PROSITE" id="PS50097">
    <property type="entry name" value="BTB"/>
    <property type="match status" value="1"/>
</dbReference>
<dbReference type="SUPFAM" id="SSF54695">
    <property type="entry name" value="POZ domain"/>
    <property type="match status" value="1"/>
</dbReference>